<gene>
    <name evidence="1" type="ORF">EA686_27630</name>
</gene>
<sequence>LEDAAEGYRIFNEREEDCRKVILLP</sequence>
<dbReference type="Proteomes" id="UP000280073">
    <property type="component" value="Unassembled WGS sequence"/>
</dbReference>
<feature type="non-terminal residue" evidence="1">
    <location>
        <position position="1"/>
    </location>
</feature>
<protein>
    <submittedName>
        <fullName evidence="1">Alcohol dehydrogenase</fullName>
    </submittedName>
</protein>
<dbReference type="AlphaFoldDB" id="A0A3R9T0Z1"/>
<accession>A0A3R9T0Z1</accession>
<name>A0A3R9T0Z1_ACIBA</name>
<reference evidence="1 2" key="1">
    <citation type="submission" date="2018-10" db="EMBL/GenBank/DDBJ databases">
        <title>GWAS and RNA-Seq identify cryptic mechanisms of antimicrobial resistance in Acinetobacter baumannii.</title>
        <authorList>
            <person name="Sahl J.W."/>
        </authorList>
    </citation>
    <scope>NUCLEOTIDE SEQUENCE [LARGE SCALE GENOMIC DNA]</scope>
    <source>
        <strain evidence="1 2">TG28175</strain>
    </source>
</reference>
<organism evidence="1 2">
    <name type="scientific">Acinetobacter baumannii</name>
    <dbReference type="NCBI Taxonomy" id="470"/>
    <lineage>
        <taxon>Bacteria</taxon>
        <taxon>Pseudomonadati</taxon>
        <taxon>Pseudomonadota</taxon>
        <taxon>Gammaproteobacteria</taxon>
        <taxon>Moraxellales</taxon>
        <taxon>Moraxellaceae</taxon>
        <taxon>Acinetobacter</taxon>
        <taxon>Acinetobacter calcoaceticus/baumannii complex</taxon>
    </lineage>
</organism>
<proteinExistence type="predicted"/>
<evidence type="ECO:0000313" key="1">
    <source>
        <dbReference type="EMBL" id="RSR21490.1"/>
    </source>
</evidence>
<dbReference type="EMBL" id="RFDI01002372">
    <property type="protein sequence ID" value="RSR21490.1"/>
    <property type="molecule type" value="Genomic_DNA"/>
</dbReference>
<evidence type="ECO:0000313" key="2">
    <source>
        <dbReference type="Proteomes" id="UP000280073"/>
    </source>
</evidence>
<comment type="caution">
    <text evidence="1">The sequence shown here is derived from an EMBL/GenBank/DDBJ whole genome shotgun (WGS) entry which is preliminary data.</text>
</comment>